<dbReference type="EMBL" id="CP150096">
    <property type="protein sequence ID" value="WZN46223.1"/>
    <property type="molecule type" value="Genomic_DNA"/>
</dbReference>
<dbReference type="InterPro" id="IPR011990">
    <property type="entry name" value="TPR-like_helical_dom_sf"/>
</dbReference>
<reference evidence="2 3" key="1">
    <citation type="submission" date="2024-03" db="EMBL/GenBank/DDBJ databases">
        <title>Chitinophaga caseinilytica sp. nov., a casein hydrolysing bacterium isolated from forest soil.</title>
        <authorList>
            <person name="Lee D.S."/>
            <person name="Han D.M."/>
            <person name="Baek J.H."/>
            <person name="Choi D.G."/>
            <person name="Jeon J.H."/>
            <person name="Jeon C.O."/>
        </authorList>
    </citation>
    <scope>NUCLEOTIDE SEQUENCE [LARGE SCALE GENOMIC DNA]</scope>
    <source>
        <strain evidence="2 3">KACC 19118</strain>
    </source>
</reference>
<keyword evidence="3" id="KW-1185">Reference proteome</keyword>
<dbReference type="Proteomes" id="UP001449657">
    <property type="component" value="Chromosome"/>
</dbReference>
<dbReference type="RefSeq" id="WP_341840959.1">
    <property type="nucleotide sequence ID" value="NZ_CP149792.1"/>
</dbReference>
<keyword evidence="1" id="KW-0732">Signal</keyword>
<gene>
    <name evidence="2" type="ORF">WJU22_25345</name>
</gene>
<feature type="chain" id="PRO_5047432364" evidence="1">
    <location>
        <begin position="26"/>
        <end position="544"/>
    </location>
</feature>
<dbReference type="Gene3D" id="1.25.40.390">
    <property type="match status" value="1"/>
</dbReference>
<keyword evidence="2" id="KW-0449">Lipoprotein</keyword>
<organism evidence="2 3">
    <name type="scientific">Chitinophaga caseinilytica</name>
    <dbReference type="NCBI Taxonomy" id="2267521"/>
    <lineage>
        <taxon>Bacteria</taxon>
        <taxon>Pseudomonadati</taxon>
        <taxon>Bacteroidota</taxon>
        <taxon>Chitinophagia</taxon>
        <taxon>Chitinophagales</taxon>
        <taxon>Chitinophagaceae</taxon>
        <taxon>Chitinophaga</taxon>
    </lineage>
</organism>
<protein>
    <submittedName>
        <fullName evidence="2">SusD/RagB family nutrient-binding outer membrane lipoprotein</fullName>
    </submittedName>
</protein>
<proteinExistence type="predicted"/>
<name>A0ABZ2Z3G1_9BACT</name>
<dbReference type="PROSITE" id="PS51257">
    <property type="entry name" value="PROKAR_LIPOPROTEIN"/>
    <property type="match status" value="1"/>
</dbReference>
<feature type="signal peptide" evidence="1">
    <location>
        <begin position="1"/>
        <end position="25"/>
    </location>
</feature>
<dbReference type="Pfam" id="PF12741">
    <property type="entry name" value="SusD-like"/>
    <property type="match status" value="1"/>
</dbReference>
<evidence type="ECO:0000256" key="1">
    <source>
        <dbReference type="SAM" id="SignalP"/>
    </source>
</evidence>
<dbReference type="InterPro" id="IPR024302">
    <property type="entry name" value="SusD-like"/>
</dbReference>
<sequence length="544" mass="61259">MKSLQYIFKRKTVLAGVAAAMFATACTKNFEDLNTNPNGISEEELKQDFMHIGEPLGQIQRSIYVYSPSWVVQVQQNLMGDLFSQYTAVPNPFGNLNNNNNTYNLVDGWNQVLWGCAYGTYAGSPEQSVMPVCRYLEKLTKTDYPQYYAWMKVLKVFTMHRVADAYGPVIYTKYGVINPDGSVDYDSQKDAYYAFFADLDESIKIFSQYVTEGKEITFAGFDLSDYAGSYRLWCKMANTLRLRLALRISKIDPNKAKAEGELALKHPLGLLEKAEETFVINTRPLEHPLLEISSGWGDVRMSAAMESYLTGLKDPRLNVYFEESKEYPGQYKGIRQGVEMTTKARYENFSALSKLLFSNKKILLMTAAEAWFLKAEAAVEGWQGAGDAKTNYAMGVKTSFDQHGIATKYDDYIANTTNKPAPYVDPKNGANSIPNGDPLLSTITVAWEDGATKERKRERIITQKWIAGFPEGQEAWAEFRRTGYPKLFPVKINNSGGKIPNGTFIRRVNFVSTEYETNPKGVQKAINLLGGPDNGGTRLWWDKP</sequence>
<accession>A0ABZ2Z3G1</accession>
<evidence type="ECO:0000313" key="2">
    <source>
        <dbReference type="EMBL" id="WZN46223.1"/>
    </source>
</evidence>
<evidence type="ECO:0000313" key="3">
    <source>
        <dbReference type="Proteomes" id="UP001449657"/>
    </source>
</evidence>
<dbReference type="SUPFAM" id="SSF48452">
    <property type="entry name" value="TPR-like"/>
    <property type="match status" value="1"/>
</dbReference>